<dbReference type="FunFam" id="3.40.720.10:FF:000008">
    <property type="entry name" value="Alkaline phosphatase"/>
    <property type="match status" value="1"/>
</dbReference>
<dbReference type="Gene3D" id="3.40.720.10">
    <property type="entry name" value="Alkaline Phosphatase, subunit A"/>
    <property type="match status" value="1"/>
</dbReference>
<keyword evidence="8 14" id="KW-0862">Zinc</keyword>
<name>A0AAN9TU19_9HEMI</name>
<keyword evidence="6 14" id="KW-0479">Metal-binding</keyword>
<evidence type="ECO:0000313" key="16">
    <source>
        <dbReference type="EMBL" id="KAK7604183.1"/>
    </source>
</evidence>
<keyword evidence="4" id="KW-1003">Cell membrane</keyword>
<feature type="active site" description="Phosphoserine intermediate" evidence="13">
    <location>
        <position position="100"/>
    </location>
</feature>
<feature type="binding site" evidence="14">
    <location>
        <position position="50"/>
    </location>
    <ligand>
        <name>Zn(2+)</name>
        <dbReference type="ChEBI" id="CHEBI:29105"/>
        <label>2</label>
    </ligand>
</feature>
<evidence type="ECO:0000256" key="2">
    <source>
        <dbReference type="ARBA" id="ARBA00005984"/>
    </source>
</evidence>
<dbReference type="InterPro" id="IPR001952">
    <property type="entry name" value="Alkaline_phosphatase"/>
</dbReference>
<evidence type="ECO:0000256" key="10">
    <source>
        <dbReference type="ARBA" id="ARBA00023136"/>
    </source>
</evidence>
<evidence type="ECO:0000313" key="17">
    <source>
        <dbReference type="Proteomes" id="UP001367676"/>
    </source>
</evidence>
<dbReference type="PANTHER" id="PTHR11596:SF91">
    <property type="entry name" value="ALKALINE PHOSPHATASE-RELATED"/>
    <property type="match status" value="1"/>
</dbReference>
<keyword evidence="5" id="KW-0336">GPI-anchor</keyword>
<dbReference type="GO" id="GO:0046872">
    <property type="term" value="F:metal ion binding"/>
    <property type="evidence" value="ECO:0007669"/>
    <property type="project" value="UniProtKB-KW"/>
</dbReference>
<sequence>MLINCFGMKSLVVGSREYWYQKAKTVIEERVAVFGNKRERAKNVIFLVGDGMGVTTLTAARIFKGQREGKFGEDTELAWEKFPALALAKTYNLDAQIGESSACATALLCGVKANFETVGLDGKGRFENCFSSFTSRVDSLVDWAQQEGKSTGIVTNTRITHATPAALYSHSSSRYWEDDSKVPTLSRKSCKDIARQLVEDDPGRHINVLLGGGRRHWLPKVSNDPESLHEEGRRLDGRNLIEDWLREKKKRGVKAEYVWKKSQFDQINPFKVDQLLGLFAYSHMEFETDRDKSDNGDPSLSEMAVKALSILSRNQKGYFLFVESGRIDHAHHFNNPFRALEETLVLESTLLSILSAVNLQETLIVLTSDHSHVLTLGGLTTPKGNNILGMDSKMSDVDNMPYSTLLYGNGPGFNVPRPIPTNLSIEEKNAVHGAAVPRKWATHGGEDVPVYAIGPLSSTLFTGTVDQSYVPHAVAYIACLAEFKQRCMMNNEISNSSQTFQTNCVTSSDNSSGRSAVVLASSVLGKDESRQSNSSSPSPLSVFLLTIYSFASSKKFYHCFL</sequence>
<evidence type="ECO:0000256" key="14">
    <source>
        <dbReference type="PIRSR" id="PIRSR601952-2"/>
    </source>
</evidence>
<feature type="binding site" evidence="14">
    <location>
        <position position="163"/>
    </location>
    <ligand>
        <name>Mg(2+)</name>
        <dbReference type="ChEBI" id="CHEBI:18420"/>
    </ligand>
</feature>
<dbReference type="PRINTS" id="PR00113">
    <property type="entry name" value="ALKPHPHTASE"/>
</dbReference>
<evidence type="ECO:0000256" key="6">
    <source>
        <dbReference type="ARBA" id="ARBA00022723"/>
    </source>
</evidence>
<feature type="binding site" evidence="14">
    <location>
        <position position="443"/>
    </location>
    <ligand>
        <name>Zn(2+)</name>
        <dbReference type="ChEBI" id="CHEBI:29105"/>
        <label>2</label>
    </ligand>
</feature>
<feature type="binding site" evidence="14">
    <location>
        <position position="161"/>
    </location>
    <ligand>
        <name>Mg(2+)</name>
        <dbReference type="ChEBI" id="CHEBI:18420"/>
    </ligand>
</feature>
<keyword evidence="10" id="KW-0472">Membrane</keyword>
<evidence type="ECO:0000256" key="15">
    <source>
        <dbReference type="RuleBase" id="RU003946"/>
    </source>
</evidence>
<dbReference type="EMBL" id="JBBCAQ010000004">
    <property type="protein sequence ID" value="KAK7604183.1"/>
    <property type="molecule type" value="Genomic_DNA"/>
</dbReference>
<dbReference type="InterPro" id="IPR017850">
    <property type="entry name" value="Alkaline_phosphatase_core_sf"/>
</dbReference>
<keyword evidence="11" id="KW-0325">Glycoprotein</keyword>
<evidence type="ECO:0000256" key="11">
    <source>
        <dbReference type="ARBA" id="ARBA00023180"/>
    </source>
</evidence>
<evidence type="ECO:0000256" key="3">
    <source>
        <dbReference type="ARBA" id="ARBA00012647"/>
    </source>
</evidence>
<dbReference type="EC" id="3.1.3.1" evidence="3"/>
<evidence type="ECO:0000256" key="13">
    <source>
        <dbReference type="PIRSR" id="PIRSR601952-1"/>
    </source>
</evidence>
<keyword evidence="12" id="KW-0449">Lipoprotein</keyword>
<comment type="cofactor">
    <cofactor evidence="14">
        <name>Mg(2+)</name>
        <dbReference type="ChEBI" id="CHEBI:18420"/>
    </cofactor>
    <text evidence="14">Binds 1 Mg(2+) ion.</text>
</comment>
<feature type="binding site" evidence="14">
    <location>
        <position position="332"/>
    </location>
    <ligand>
        <name>Zn(2+)</name>
        <dbReference type="ChEBI" id="CHEBI:29105"/>
        <label>2</label>
    </ligand>
</feature>
<gene>
    <name evidence="16" type="ORF">V9T40_004456</name>
</gene>
<feature type="binding site" evidence="14">
    <location>
        <position position="328"/>
    </location>
    <ligand>
        <name>Zn(2+)</name>
        <dbReference type="ChEBI" id="CHEBI:29105"/>
        <label>2</label>
    </ligand>
</feature>
<keyword evidence="17" id="KW-1185">Reference proteome</keyword>
<feature type="binding site" evidence="14">
    <location>
        <position position="323"/>
    </location>
    <ligand>
        <name>Mg(2+)</name>
        <dbReference type="ChEBI" id="CHEBI:18420"/>
    </ligand>
</feature>
<dbReference type="CDD" id="cd16012">
    <property type="entry name" value="ALP"/>
    <property type="match status" value="1"/>
</dbReference>
<comment type="subcellular location">
    <subcellularLocation>
        <location evidence="1">Cell membrane</location>
        <topology evidence="1">Lipid-anchor</topology>
        <topology evidence="1">GPI-anchor</topology>
    </subcellularLocation>
</comment>
<feature type="binding site" evidence="14">
    <location>
        <position position="369"/>
    </location>
    <ligand>
        <name>Zn(2+)</name>
        <dbReference type="ChEBI" id="CHEBI:29105"/>
        <label>2</label>
    </ligand>
</feature>
<dbReference type="GO" id="GO:0004035">
    <property type="term" value="F:alkaline phosphatase activity"/>
    <property type="evidence" value="ECO:0007669"/>
    <property type="project" value="UniProtKB-EC"/>
</dbReference>
<keyword evidence="9 14" id="KW-0460">Magnesium</keyword>
<dbReference type="AlphaFoldDB" id="A0AAN9TU19"/>
<organism evidence="16 17">
    <name type="scientific">Parthenolecanium corni</name>
    <dbReference type="NCBI Taxonomy" id="536013"/>
    <lineage>
        <taxon>Eukaryota</taxon>
        <taxon>Metazoa</taxon>
        <taxon>Ecdysozoa</taxon>
        <taxon>Arthropoda</taxon>
        <taxon>Hexapoda</taxon>
        <taxon>Insecta</taxon>
        <taxon>Pterygota</taxon>
        <taxon>Neoptera</taxon>
        <taxon>Paraneoptera</taxon>
        <taxon>Hemiptera</taxon>
        <taxon>Sternorrhyncha</taxon>
        <taxon>Coccoidea</taxon>
        <taxon>Coccidae</taxon>
        <taxon>Parthenolecanium</taxon>
    </lineage>
</organism>
<dbReference type="Proteomes" id="UP001367676">
    <property type="component" value="Unassembled WGS sequence"/>
</dbReference>
<accession>A0AAN9TU19</accession>
<feature type="binding site" evidence="14">
    <location>
        <position position="370"/>
    </location>
    <ligand>
        <name>Zn(2+)</name>
        <dbReference type="ChEBI" id="CHEBI:29105"/>
        <label>2</label>
    </ligand>
</feature>
<feature type="binding site" evidence="14">
    <location>
        <position position="50"/>
    </location>
    <ligand>
        <name>Mg(2+)</name>
        <dbReference type="ChEBI" id="CHEBI:18420"/>
    </ligand>
</feature>
<dbReference type="GO" id="GO:0098552">
    <property type="term" value="C:side of membrane"/>
    <property type="evidence" value="ECO:0007669"/>
    <property type="project" value="UniProtKB-KW"/>
</dbReference>
<evidence type="ECO:0000256" key="4">
    <source>
        <dbReference type="ARBA" id="ARBA00022475"/>
    </source>
</evidence>
<proteinExistence type="inferred from homology"/>
<dbReference type="Pfam" id="PF00245">
    <property type="entry name" value="Alk_phosphatase"/>
    <property type="match status" value="1"/>
</dbReference>
<dbReference type="SMART" id="SM00098">
    <property type="entry name" value="alkPPc"/>
    <property type="match status" value="1"/>
</dbReference>
<evidence type="ECO:0000256" key="5">
    <source>
        <dbReference type="ARBA" id="ARBA00022622"/>
    </source>
</evidence>
<comment type="similarity">
    <text evidence="2 15">Belongs to the alkaline phosphatase family.</text>
</comment>
<evidence type="ECO:0000256" key="7">
    <source>
        <dbReference type="ARBA" id="ARBA00022801"/>
    </source>
</evidence>
<protein>
    <recommendedName>
        <fullName evidence="3">alkaline phosphatase</fullName>
        <ecNumber evidence="3">3.1.3.1</ecNumber>
    </recommendedName>
</protein>
<evidence type="ECO:0000256" key="12">
    <source>
        <dbReference type="ARBA" id="ARBA00023288"/>
    </source>
</evidence>
<keyword evidence="7" id="KW-0378">Hydrolase</keyword>
<dbReference type="PANTHER" id="PTHR11596">
    <property type="entry name" value="ALKALINE PHOSPHATASE"/>
    <property type="match status" value="1"/>
</dbReference>
<reference evidence="16 17" key="1">
    <citation type="submission" date="2024-03" db="EMBL/GenBank/DDBJ databases">
        <title>Adaptation during the transition from Ophiocordyceps entomopathogen to insect associate is accompanied by gene loss and intensified selection.</title>
        <authorList>
            <person name="Ward C.M."/>
            <person name="Onetto C.A."/>
            <person name="Borneman A.R."/>
        </authorList>
    </citation>
    <scope>NUCLEOTIDE SEQUENCE [LARGE SCALE GENOMIC DNA]</scope>
    <source>
        <strain evidence="16">AWRI1</strain>
        <tissue evidence="16">Single Adult Female</tissue>
    </source>
</reference>
<comment type="cofactor">
    <cofactor evidence="14">
        <name>Zn(2+)</name>
        <dbReference type="ChEBI" id="CHEBI:29105"/>
    </cofactor>
    <text evidence="14">Binds 2 Zn(2+) ions.</text>
</comment>
<comment type="caution">
    <text evidence="16">The sequence shown here is derived from an EMBL/GenBank/DDBJ whole genome shotgun (WGS) entry which is preliminary data.</text>
</comment>
<evidence type="ECO:0000256" key="1">
    <source>
        <dbReference type="ARBA" id="ARBA00004609"/>
    </source>
</evidence>
<dbReference type="GO" id="GO:0005886">
    <property type="term" value="C:plasma membrane"/>
    <property type="evidence" value="ECO:0007669"/>
    <property type="project" value="UniProtKB-SubCell"/>
</dbReference>
<evidence type="ECO:0000256" key="8">
    <source>
        <dbReference type="ARBA" id="ARBA00022833"/>
    </source>
</evidence>
<dbReference type="SUPFAM" id="SSF53649">
    <property type="entry name" value="Alkaline phosphatase-like"/>
    <property type="match status" value="1"/>
</dbReference>
<evidence type="ECO:0000256" key="9">
    <source>
        <dbReference type="ARBA" id="ARBA00022842"/>
    </source>
</evidence>